<keyword evidence="4" id="KW-0812">Transmembrane</keyword>
<evidence type="ECO:0000256" key="1">
    <source>
        <dbReference type="ARBA" id="ARBA00022441"/>
    </source>
</evidence>
<proteinExistence type="predicted"/>
<dbReference type="Gene3D" id="2.120.10.80">
    <property type="entry name" value="Kelch-type beta propeller"/>
    <property type="match status" value="2"/>
</dbReference>
<keyword evidence="7" id="KW-1185">Reference proteome</keyword>
<keyword evidence="5" id="KW-0732">Signal</keyword>
<dbReference type="VEuPathDB" id="FungiDB:RhiirA1_511185"/>
<gene>
    <name evidence="6" type="ORF">RhiirA4_478459</name>
</gene>
<dbReference type="EMBL" id="LLXI01002543">
    <property type="protein sequence ID" value="PKY57406.1"/>
    <property type="molecule type" value="Genomic_DNA"/>
</dbReference>
<protein>
    <submittedName>
        <fullName evidence="6">Galactose oxidase</fullName>
    </submittedName>
</protein>
<name>A0A2I1HET8_9GLOM</name>
<evidence type="ECO:0000256" key="4">
    <source>
        <dbReference type="SAM" id="Phobius"/>
    </source>
</evidence>
<feature type="chain" id="PRO_5014180957" evidence="5">
    <location>
        <begin position="24"/>
        <end position="515"/>
    </location>
</feature>
<dbReference type="PANTHER" id="PTHR46093:SF18">
    <property type="entry name" value="FIBRONECTIN TYPE-III DOMAIN-CONTAINING PROTEIN"/>
    <property type="match status" value="1"/>
</dbReference>
<keyword evidence="4" id="KW-1133">Transmembrane helix</keyword>
<dbReference type="InterPro" id="IPR015915">
    <property type="entry name" value="Kelch-typ_b-propeller"/>
</dbReference>
<feature type="transmembrane region" description="Helical" evidence="4">
    <location>
        <begin position="392"/>
        <end position="414"/>
    </location>
</feature>
<keyword evidence="1" id="KW-0880">Kelch repeat</keyword>
<evidence type="ECO:0000313" key="6">
    <source>
        <dbReference type="EMBL" id="PKY57406.1"/>
    </source>
</evidence>
<accession>A0A2I1HET8</accession>
<evidence type="ECO:0000256" key="3">
    <source>
        <dbReference type="SAM" id="MobiDB-lite"/>
    </source>
</evidence>
<evidence type="ECO:0000313" key="7">
    <source>
        <dbReference type="Proteomes" id="UP000234323"/>
    </source>
</evidence>
<feature type="compositionally biased region" description="Low complexity" evidence="3">
    <location>
        <begin position="365"/>
        <end position="384"/>
    </location>
</feature>
<dbReference type="PANTHER" id="PTHR46093">
    <property type="entry name" value="ACYL-COA-BINDING DOMAIN-CONTAINING PROTEIN 5"/>
    <property type="match status" value="1"/>
</dbReference>
<reference evidence="6 7" key="1">
    <citation type="submission" date="2015-10" db="EMBL/GenBank/DDBJ databases">
        <title>Genome analyses suggest a sexual origin of heterokaryosis in a supposedly ancient asexual fungus.</title>
        <authorList>
            <person name="Ropars J."/>
            <person name="Sedzielewska K."/>
            <person name="Noel J."/>
            <person name="Charron P."/>
            <person name="Farinelli L."/>
            <person name="Marton T."/>
            <person name="Kruger M."/>
            <person name="Pelin A."/>
            <person name="Brachmann A."/>
            <person name="Corradi N."/>
        </authorList>
    </citation>
    <scope>NUCLEOTIDE SEQUENCE [LARGE SCALE GENOMIC DNA]</scope>
    <source>
        <strain evidence="6 7">A4</strain>
    </source>
</reference>
<feature type="signal peptide" evidence="5">
    <location>
        <begin position="1"/>
        <end position="23"/>
    </location>
</feature>
<evidence type="ECO:0000256" key="2">
    <source>
        <dbReference type="ARBA" id="ARBA00022737"/>
    </source>
</evidence>
<dbReference type="OrthoDB" id="432528at2759"/>
<dbReference type="SUPFAM" id="SSF117281">
    <property type="entry name" value="Kelch motif"/>
    <property type="match status" value="1"/>
</dbReference>
<comment type="caution">
    <text evidence="6">The sequence shown here is derived from an EMBL/GenBank/DDBJ whole genome shotgun (WGS) entry which is preliminary data.</text>
</comment>
<sequence>MLKNSSAYFVLWTLFQFLVEINCQMAPPRRDSHTATLVDNKLYILGGTGGVIDESLYIIGNDFFYLDVSVPFNTKRLLWKDISSVNTVPDHYDATSVKGGPNNNTFFLYRGTKPKDNVMMPLVYTFDPQSNSWTIPKITGDNTIRKDSLMGIIDNNGKMYLWGGGMGTDDTLVNDMLILDTINLSWGKGSSVGAPTPRINYGAILLPNRKIIYIGGRTGYYLFSNNTLAINEVYLYDTDEDSWSTQSTSGDVPSNRHSFSSVLGLDGQRVILFGGFNANITIAPKDSLYVLDTSTFEWYVPKVSGTLLSNRYYHKANVIGKYMVISFGTYYDPSEESHILLLDISNNDEYKWVNDFEPPPPSPSPSSKIPTSSSQTSTPLSLPVSSSTKATIIGTAIGSSVCGALLAVICFLLYRWNKNKQKRENAIPTPGNEEGNKYNHENLIIPKRNIYNQGNQEQEKITGDNHGSEIIPVVGTSTLQNIDNSDSALQQLKNEILQTLRQEFMQNSGQQNNGK</sequence>
<feature type="region of interest" description="Disordered" evidence="3">
    <location>
        <begin position="353"/>
        <end position="384"/>
    </location>
</feature>
<dbReference type="VEuPathDB" id="FungiDB:FUN_001339"/>
<dbReference type="Proteomes" id="UP000234323">
    <property type="component" value="Unassembled WGS sequence"/>
</dbReference>
<dbReference type="AlphaFoldDB" id="A0A2I1HET8"/>
<evidence type="ECO:0000256" key="5">
    <source>
        <dbReference type="SAM" id="SignalP"/>
    </source>
</evidence>
<dbReference type="VEuPathDB" id="FungiDB:RhiirFUN_026599"/>
<keyword evidence="2" id="KW-0677">Repeat</keyword>
<dbReference type="Pfam" id="PF24681">
    <property type="entry name" value="Kelch_KLHDC2_KLHL20_DRC7"/>
    <property type="match status" value="2"/>
</dbReference>
<keyword evidence="4" id="KW-0472">Membrane</keyword>
<organism evidence="6 7">
    <name type="scientific">Rhizophagus irregularis</name>
    <dbReference type="NCBI Taxonomy" id="588596"/>
    <lineage>
        <taxon>Eukaryota</taxon>
        <taxon>Fungi</taxon>
        <taxon>Fungi incertae sedis</taxon>
        <taxon>Mucoromycota</taxon>
        <taxon>Glomeromycotina</taxon>
        <taxon>Glomeromycetes</taxon>
        <taxon>Glomerales</taxon>
        <taxon>Glomeraceae</taxon>
        <taxon>Rhizophagus</taxon>
    </lineage>
</organism>